<organism evidence="1 2">
    <name type="scientific">Prunus armeniaca</name>
    <name type="common">Apricot</name>
    <name type="synonym">Armeniaca vulgaris</name>
    <dbReference type="NCBI Taxonomy" id="36596"/>
    <lineage>
        <taxon>Eukaryota</taxon>
        <taxon>Viridiplantae</taxon>
        <taxon>Streptophyta</taxon>
        <taxon>Embryophyta</taxon>
        <taxon>Tracheophyta</taxon>
        <taxon>Spermatophyta</taxon>
        <taxon>Magnoliopsida</taxon>
        <taxon>eudicotyledons</taxon>
        <taxon>Gunneridae</taxon>
        <taxon>Pentapetalae</taxon>
        <taxon>rosids</taxon>
        <taxon>fabids</taxon>
        <taxon>Rosales</taxon>
        <taxon>Rosaceae</taxon>
        <taxon>Amygdaloideae</taxon>
        <taxon>Amygdaleae</taxon>
        <taxon>Prunus</taxon>
    </lineage>
</organism>
<proteinExistence type="predicted"/>
<name>A0A6J5TET5_PRUAR</name>
<evidence type="ECO:0000313" key="2">
    <source>
        <dbReference type="Proteomes" id="UP000507222"/>
    </source>
</evidence>
<sequence length="141" mass="15926">MVVVMTKGSSCRVTASLASSSLKVMVPQHRFRCLQAMPCPKDKPSNTWCMSRAYSFRALLESLVRVWPLEMGRIGGPVMFMEVNPTIGGSIHCWGIYAKWEILGIFGFCPHGMKRWEFILHCQKHFNSQGSNPLGFCVKKI</sequence>
<accession>A0A6J5TET5</accession>
<dbReference type="Proteomes" id="UP000507222">
    <property type="component" value="Unassembled WGS sequence"/>
</dbReference>
<evidence type="ECO:0000313" key="1">
    <source>
        <dbReference type="EMBL" id="CAB4262413.1"/>
    </source>
</evidence>
<gene>
    <name evidence="1" type="ORF">CURHAP_LOCUS1655</name>
</gene>
<reference evidence="1 2" key="1">
    <citation type="submission" date="2020-05" db="EMBL/GenBank/DDBJ databases">
        <authorList>
            <person name="Campoy J."/>
            <person name="Schneeberger K."/>
            <person name="Spophaly S."/>
        </authorList>
    </citation>
    <scope>NUCLEOTIDE SEQUENCE [LARGE SCALE GENOMIC DNA]</scope>
    <source>
        <strain evidence="1">PruArmRojPasFocal</strain>
    </source>
</reference>
<dbReference type="AlphaFoldDB" id="A0A6J5TET5"/>
<protein>
    <submittedName>
        <fullName evidence="1">Uncharacterized protein</fullName>
    </submittedName>
</protein>
<dbReference type="EMBL" id="CAEKDK010000001">
    <property type="protein sequence ID" value="CAB4262413.1"/>
    <property type="molecule type" value="Genomic_DNA"/>
</dbReference>